<dbReference type="InterPro" id="IPR010836">
    <property type="entry name" value="SapC"/>
</dbReference>
<protein>
    <submittedName>
        <fullName evidence="2">Peptide ABC transporter permease</fullName>
    </submittedName>
</protein>
<name>A0A3N5CV01_9SPHN</name>
<gene>
    <name evidence="2" type="ORF">EG799_11450</name>
</gene>
<dbReference type="Proteomes" id="UP000275232">
    <property type="component" value="Unassembled WGS sequence"/>
</dbReference>
<accession>A0A3N5CV01</accession>
<evidence type="ECO:0000256" key="1">
    <source>
        <dbReference type="SAM" id="MobiDB-lite"/>
    </source>
</evidence>
<dbReference type="EMBL" id="RPFZ01000001">
    <property type="protein sequence ID" value="RPF72166.1"/>
    <property type="molecule type" value="Genomic_DNA"/>
</dbReference>
<sequence length="318" mass="34182">MPSTSSANRCDPTGATRSRSGSRRNSSRVSWAEYGSAFRPNLPWPDGSGRRTAAAARFAIETGFRIGQNLARTHRNHRKKTALSAELLNNVDHHDLRLHMRWGRGGGDMLSQVLVFPNEFQSVQRHYPIVFRESADGPLRPVALLGLAAGQNLFVTEDGGWAEGHYIPAVLQRGPLAIAQGESPSDDPVILVDPAHSQASSERGDPLFLAQGGNAPALERALEALRVIYVGNDLFDPMIEAFHAAGLLNRVNLEARVSEDATYAVPDVQIIDAKRLASLSDSDLGALNRAGFLQSAFMAAASLGTMQRLADLAAGVSA</sequence>
<reference evidence="2 3" key="1">
    <citation type="submission" date="2018-11" db="EMBL/GenBank/DDBJ databases">
        <title>Erythrobacter spongiae sp. nov., isolated from a marine sponge.</title>
        <authorList>
            <person name="Zhuang L."/>
            <person name="Luo L."/>
        </authorList>
    </citation>
    <scope>NUCLEOTIDE SEQUENCE [LARGE SCALE GENOMIC DNA]</scope>
    <source>
        <strain evidence="2 3">HN-E23</strain>
    </source>
</reference>
<proteinExistence type="predicted"/>
<evidence type="ECO:0000313" key="3">
    <source>
        <dbReference type="Proteomes" id="UP000275232"/>
    </source>
</evidence>
<dbReference type="AlphaFoldDB" id="A0A3N5CV01"/>
<keyword evidence="3" id="KW-1185">Reference proteome</keyword>
<organism evidence="2 3">
    <name type="scientific">Aurantiacibacter spongiae</name>
    <dbReference type="NCBI Taxonomy" id="2488860"/>
    <lineage>
        <taxon>Bacteria</taxon>
        <taxon>Pseudomonadati</taxon>
        <taxon>Pseudomonadota</taxon>
        <taxon>Alphaproteobacteria</taxon>
        <taxon>Sphingomonadales</taxon>
        <taxon>Erythrobacteraceae</taxon>
        <taxon>Aurantiacibacter</taxon>
    </lineage>
</organism>
<feature type="region of interest" description="Disordered" evidence="1">
    <location>
        <begin position="1"/>
        <end position="27"/>
    </location>
</feature>
<comment type="caution">
    <text evidence="2">The sequence shown here is derived from an EMBL/GenBank/DDBJ whole genome shotgun (WGS) entry which is preliminary data.</text>
</comment>
<evidence type="ECO:0000313" key="2">
    <source>
        <dbReference type="EMBL" id="RPF72166.1"/>
    </source>
</evidence>
<dbReference type="Pfam" id="PF07277">
    <property type="entry name" value="SapC"/>
    <property type="match status" value="1"/>
</dbReference>